<evidence type="ECO:0000313" key="2">
    <source>
        <dbReference type="EMBL" id="PJK28953.1"/>
    </source>
</evidence>
<dbReference type="InterPro" id="IPR019921">
    <property type="entry name" value="Lucif-like_OxRdtase_Rv2161c"/>
</dbReference>
<name>A0A2M9FZS1_9PROT</name>
<keyword evidence="3" id="KW-1185">Reference proteome</keyword>
<evidence type="ECO:0000259" key="1">
    <source>
        <dbReference type="Pfam" id="PF00296"/>
    </source>
</evidence>
<dbReference type="InterPro" id="IPR036661">
    <property type="entry name" value="Luciferase-like_sf"/>
</dbReference>
<organism evidence="2 3">
    <name type="scientific">Minwuia thermotolerans</name>
    <dbReference type="NCBI Taxonomy" id="2056226"/>
    <lineage>
        <taxon>Bacteria</taxon>
        <taxon>Pseudomonadati</taxon>
        <taxon>Pseudomonadota</taxon>
        <taxon>Alphaproteobacteria</taxon>
        <taxon>Minwuiales</taxon>
        <taxon>Minwuiaceae</taxon>
        <taxon>Minwuia</taxon>
    </lineage>
</organism>
<reference evidence="2 3" key="1">
    <citation type="submission" date="2017-11" db="EMBL/GenBank/DDBJ databases">
        <title>Draft genome sequence of Rhizobiales bacterium SY3-13.</title>
        <authorList>
            <person name="Sun C."/>
        </authorList>
    </citation>
    <scope>NUCLEOTIDE SEQUENCE [LARGE SCALE GENOMIC DNA]</scope>
    <source>
        <strain evidence="2 3">SY3-13</strain>
    </source>
</reference>
<feature type="domain" description="Luciferase-like" evidence="1">
    <location>
        <begin position="15"/>
        <end position="238"/>
    </location>
</feature>
<evidence type="ECO:0000313" key="3">
    <source>
        <dbReference type="Proteomes" id="UP000229498"/>
    </source>
</evidence>
<dbReference type="RefSeq" id="WP_109794158.1">
    <property type="nucleotide sequence ID" value="NZ_PHIG01000037.1"/>
</dbReference>
<dbReference type="InterPro" id="IPR011251">
    <property type="entry name" value="Luciferase-like_dom"/>
</dbReference>
<comment type="caution">
    <text evidence="2">The sequence shown here is derived from an EMBL/GenBank/DDBJ whole genome shotgun (WGS) entry which is preliminary data.</text>
</comment>
<dbReference type="GO" id="GO:0016705">
    <property type="term" value="F:oxidoreductase activity, acting on paired donors, with incorporation or reduction of molecular oxygen"/>
    <property type="evidence" value="ECO:0007669"/>
    <property type="project" value="InterPro"/>
</dbReference>
<dbReference type="Gene3D" id="3.20.20.30">
    <property type="entry name" value="Luciferase-like domain"/>
    <property type="match status" value="1"/>
</dbReference>
<dbReference type="SUPFAM" id="SSF51679">
    <property type="entry name" value="Bacterial luciferase-like"/>
    <property type="match status" value="1"/>
</dbReference>
<proteinExistence type="predicted"/>
<dbReference type="PANTHER" id="PTHR30011">
    <property type="entry name" value="ALKANESULFONATE MONOOXYGENASE-RELATED"/>
    <property type="match status" value="1"/>
</dbReference>
<sequence length="289" mass="31418">MKFGLRYCNTGPYVDPVRAVELAEAAEEAGFESLWTVEHTVVPKGYQPNYPYAEGGRMAGGTEDIDLPDPLIWMAWVAARTSRIKLATGILILPQHKPVHVAKQVATLDHMAGGRIVLGVGVGWMPEEFRALDAPFEARGPVTDEAIRALRRLWVDSPAEFQGEHIRFDPLYCEPRPPKRHVPIVVGGHSKAAARRAGRLGDGFFPARGAPVDLIDLARKTAEEAGRDPASVEITVSMPEDPKELDGLARLGVGRVTVPVSAMAGLKSALRGPEDALAWKPLIEEWGDS</sequence>
<dbReference type="OrthoDB" id="5728724at2"/>
<dbReference type="Proteomes" id="UP000229498">
    <property type="component" value="Unassembled WGS sequence"/>
</dbReference>
<dbReference type="AlphaFoldDB" id="A0A2M9FZS1"/>
<dbReference type="InterPro" id="IPR051260">
    <property type="entry name" value="Diverse_substr_monoxygenases"/>
</dbReference>
<protein>
    <submittedName>
        <fullName evidence="2">LLM class F420-dependent oxidoreductase</fullName>
    </submittedName>
</protein>
<dbReference type="NCBIfam" id="TIGR03619">
    <property type="entry name" value="F420_Rv2161c"/>
    <property type="match status" value="1"/>
</dbReference>
<dbReference type="EMBL" id="PHIG01000037">
    <property type="protein sequence ID" value="PJK28953.1"/>
    <property type="molecule type" value="Genomic_DNA"/>
</dbReference>
<gene>
    <name evidence="2" type="ORF">CVT23_13590</name>
</gene>
<dbReference type="Pfam" id="PF00296">
    <property type="entry name" value="Bac_luciferase"/>
    <property type="match status" value="1"/>
</dbReference>
<dbReference type="PANTHER" id="PTHR30011:SF32">
    <property type="entry name" value="CONSERVED PROTEIN"/>
    <property type="match status" value="1"/>
</dbReference>
<accession>A0A2M9FZS1</accession>